<sequence>MWTPAEYYKPEITCGPALLPNDHQNHIRCEHGPYQAARVRARTRLLALETYILSPDVHRTVLNYLNTQDEQMFSEEVGGYSLDRFYIFYELFCTTRSEGPGQRNGPTAFFPPHFQAILDECLLFYLHSFQPYFEHRLERKELGPNMEGDDPRLGFIKILERLAFDNAPYENRSPYCTDEARPSLAFTIQARWKAGLLRGGQVLVIETLLRKLLLELTALLGERTDSIETVRLVEMERAIDRADRAIKHFFGNARFRSERLEVLLVKYLGEPEVNTDVVRGIEIAQRKYEDIYHAKNYSRFGNLLGLASF</sequence>
<evidence type="ECO:0000313" key="2">
    <source>
        <dbReference type="Proteomes" id="UP000275078"/>
    </source>
</evidence>
<protein>
    <submittedName>
        <fullName evidence="1">Uncharacterized protein</fullName>
    </submittedName>
</protein>
<name>A0A3N4ILH6_ASCIM</name>
<keyword evidence="2" id="KW-1185">Reference proteome</keyword>
<evidence type="ECO:0000313" key="1">
    <source>
        <dbReference type="EMBL" id="RPA86536.1"/>
    </source>
</evidence>
<dbReference type="EMBL" id="ML119649">
    <property type="protein sequence ID" value="RPA86536.1"/>
    <property type="molecule type" value="Genomic_DNA"/>
</dbReference>
<dbReference type="AlphaFoldDB" id="A0A3N4ILH6"/>
<accession>A0A3N4ILH6</accession>
<organism evidence="1 2">
    <name type="scientific">Ascobolus immersus RN42</name>
    <dbReference type="NCBI Taxonomy" id="1160509"/>
    <lineage>
        <taxon>Eukaryota</taxon>
        <taxon>Fungi</taxon>
        <taxon>Dikarya</taxon>
        <taxon>Ascomycota</taxon>
        <taxon>Pezizomycotina</taxon>
        <taxon>Pezizomycetes</taxon>
        <taxon>Pezizales</taxon>
        <taxon>Ascobolaceae</taxon>
        <taxon>Ascobolus</taxon>
    </lineage>
</organism>
<proteinExistence type="predicted"/>
<gene>
    <name evidence="1" type="ORF">BJ508DRAFT_411220</name>
</gene>
<reference evidence="1 2" key="1">
    <citation type="journal article" date="2018" name="Nat. Ecol. Evol.">
        <title>Pezizomycetes genomes reveal the molecular basis of ectomycorrhizal truffle lifestyle.</title>
        <authorList>
            <person name="Murat C."/>
            <person name="Payen T."/>
            <person name="Noel B."/>
            <person name="Kuo A."/>
            <person name="Morin E."/>
            <person name="Chen J."/>
            <person name="Kohler A."/>
            <person name="Krizsan K."/>
            <person name="Balestrini R."/>
            <person name="Da Silva C."/>
            <person name="Montanini B."/>
            <person name="Hainaut M."/>
            <person name="Levati E."/>
            <person name="Barry K.W."/>
            <person name="Belfiori B."/>
            <person name="Cichocki N."/>
            <person name="Clum A."/>
            <person name="Dockter R.B."/>
            <person name="Fauchery L."/>
            <person name="Guy J."/>
            <person name="Iotti M."/>
            <person name="Le Tacon F."/>
            <person name="Lindquist E.A."/>
            <person name="Lipzen A."/>
            <person name="Malagnac F."/>
            <person name="Mello A."/>
            <person name="Molinier V."/>
            <person name="Miyauchi S."/>
            <person name="Poulain J."/>
            <person name="Riccioni C."/>
            <person name="Rubini A."/>
            <person name="Sitrit Y."/>
            <person name="Splivallo R."/>
            <person name="Traeger S."/>
            <person name="Wang M."/>
            <person name="Zifcakova L."/>
            <person name="Wipf D."/>
            <person name="Zambonelli A."/>
            <person name="Paolocci F."/>
            <person name="Nowrousian M."/>
            <person name="Ottonello S."/>
            <person name="Baldrian P."/>
            <person name="Spatafora J.W."/>
            <person name="Henrissat B."/>
            <person name="Nagy L.G."/>
            <person name="Aury J.M."/>
            <person name="Wincker P."/>
            <person name="Grigoriev I.V."/>
            <person name="Bonfante P."/>
            <person name="Martin F.M."/>
        </authorList>
    </citation>
    <scope>NUCLEOTIDE SEQUENCE [LARGE SCALE GENOMIC DNA]</scope>
    <source>
        <strain evidence="1 2">RN42</strain>
    </source>
</reference>
<dbReference type="Proteomes" id="UP000275078">
    <property type="component" value="Unassembled WGS sequence"/>
</dbReference>
<feature type="non-terminal residue" evidence="1">
    <location>
        <position position="309"/>
    </location>
</feature>